<evidence type="ECO:0000313" key="15">
    <source>
        <dbReference type="Proteomes" id="UP001500889"/>
    </source>
</evidence>
<name>A0AAU9ETB4_DROMD</name>
<protein>
    <submittedName>
        <fullName evidence="14">Zinc finger protein 583-like</fullName>
    </submittedName>
</protein>
<dbReference type="GO" id="GO:0008270">
    <property type="term" value="F:zinc ion binding"/>
    <property type="evidence" value="ECO:0007669"/>
    <property type="project" value="UniProtKB-UniRule"/>
</dbReference>
<accession>A0AAU9ETB4</accession>
<dbReference type="Gene3D" id="3.40.1800.20">
    <property type="match status" value="1"/>
</dbReference>
<dbReference type="SUPFAM" id="SSF57667">
    <property type="entry name" value="beta-beta-alpha zinc fingers"/>
    <property type="match status" value="4"/>
</dbReference>
<dbReference type="SUPFAM" id="SSF57716">
    <property type="entry name" value="Glucocorticoid receptor-like (DNA-binding domain)"/>
    <property type="match status" value="1"/>
</dbReference>
<dbReference type="InterPro" id="IPR036236">
    <property type="entry name" value="Znf_C2H2_sf"/>
</dbReference>
<keyword evidence="5 10" id="KW-0862">Zinc</keyword>
<keyword evidence="4 9" id="KW-0863">Zinc-finger</keyword>
<dbReference type="EMBL" id="AP029263">
    <property type="protein sequence ID" value="BFF89770.1"/>
    <property type="molecule type" value="Genomic_DNA"/>
</dbReference>
<evidence type="ECO:0000256" key="3">
    <source>
        <dbReference type="ARBA" id="ARBA00022737"/>
    </source>
</evidence>
<dbReference type="PROSITE" id="PS50157">
    <property type="entry name" value="ZINC_FINGER_C2H2_2"/>
    <property type="match status" value="7"/>
</dbReference>
<feature type="domain" description="C2H2-type" evidence="12">
    <location>
        <begin position="214"/>
        <end position="242"/>
    </location>
</feature>
<evidence type="ECO:0000256" key="1">
    <source>
        <dbReference type="ARBA" id="ARBA00004123"/>
    </source>
</evidence>
<evidence type="ECO:0000256" key="7">
    <source>
        <dbReference type="ARBA" id="ARBA00023242"/>
    </source>
</evidence>
<organism evidence="14 15">
    <name type="scientific">Drosophila madeirensis</name>
    <name type="common">Fruit fly</name>
    <dbReference type="NCBI Taxonomy" id="30013"/>
    <lineage>
        <taxon>Eukaryota</taxon>
        <taxon>Metazoa</taxon>
        <taxon>Ecdysozoa</taxon>
        <taxon>Arthropoda</taxon>
        <taxon>Hexapoda</taxon>
        <taxon>Insecta</taxon>
        <taxon>Pterygota</taxon>
        <taxon>Neoptera</taxon>
        <taxon>Endopterygota</taxon>
        <taxon>Diptera</taxon>
        <taxon>Brachycera</taxon>
        <taxon>Muscomorpha</taxon>
        <taxon>Ephydroidea</taxon>
        <taxon>Drosophilidae</taxon>
        <taxon>Drosophila</taxon>
        <taxon>Sophophora</taxon>
    </lineage>
</organism>
<dbReference type="SMART" id="SM00868">
    <property type="entry name" value="zf-AD"/>
    <property type="match status" value="1"/>
</dbReference>
<keyword evidence="7" id="KW-0539">Nucleus</keyword>
<comment type="subcellular location">
    <subcellularLocation>
        <location evidence="1">Nucleus</location>
    </subcellularLocation>
</comment>
<evidence type="ECO:0000256" key="9">
    <source>
        <dbReference type="PROSITE-ProRule" id="PRU00042"/>
    </source>
</evidence>
<feature type="domain" description="C2H2-type" evidence="12">
    <location>
        <begin position="293"/>
        <end position="320"/>
    </location>
</feature>
<evidence type="ECO:0000256" key="2">
    <source>
        <dbReference type="ARBA" id="ARBA00022723"/>
    </source>
</evidence>
<keyword evidence="2 10" id="KW-0479">Metal-binding</keyword>
<keyword evidence="15" id="KW-1185">Reference proteome</keyword>
<feature type="binding site" evidence="10">
    <location>
        <position position="22"/>
    </location>
    <ligand>
        <name>Zn(2+)</name>
        <dbReference type="ChEBI" id="CHEBI:29105"/>
    </ligand>
</feature>
<dbReference type="PROSITE" id="PS00028">
    <property type="entry name" value="ZINC_FINGER_C2H2_1"/>
    <property type="match status" value="6"/>
</dbReference>
<feature type="binding site" evidence="10">
    <location>
        <position position="19"/>
    </location>
    <ligand>
        <name>Zn(2+)</name>
        <dbReference type="ChEBI" id="CHEBI:29105"/>
    </ligand>
</feature>
<dbReference type="PANTHER" id="PTHR24388:SF54">
    <property type="entry name" value="PROTEIN ESCARGOT"/>
    <property type="match status" value="1"/>
</dbReference>
<dbReference type="PANTHER" id="PTHR24388">
    <property type="entry name" value="ZINC FINGER PROTEIN"/>
    <property type="match status" value="1"/>
</dbReference>
<feature type="region of interest" description="Disordered" evidence="11">
    <location>
        <begin position="154"/>
        <end position="175"/>
    </location>
</feature>
<feature type="domain" description="C2H2-type" evidence="12">
    <location>
        <begin position="186"/>
        <end position="213"/>
    </location>
</feature>
<dbReference type="Proteomes" id="UP001500889">
    <property type="component" value="Chromosome O"/>
</dbReference>
<feature type="domain" description="C2H2-type" evidence="12">
    <location>
        <begin position="348"/>
        <end position="375"/>
    </location>
</feature>
<dbReference type="PROSITE" id="PS51915">
    <property type="entry name" value="ZAD"/>
    <property type="match status" value="1"/>
</dbReference>
<dbReference type="Pfam" id="PF07776">
    <property type="entry name" value="zf-AD"/>
    <property type="match status" value="1"/>
</dbReference>
<dbReference type="InterPro" id="IPR013087">
    <property type="entry name" value="Znf_C2H2_type"/>
</dbReference>
<evidence type="ECO:0000259" key="12">
    <source>
        <dbReference type="PROSITE" id="PS50157"/>
    </source>
</evidence>
<dbReference type="GO" id="GO:0000981">
    <property type="term" value="F:DNA-binding transcription factor activity, RNA polymerase II-specific"/>
    <property type="evidence" value="ECO:0007669"/>
    <property type="project" value="TreeGrafter"/>
</dbReference>
<dbReference type="Pfam" id="PF00096">
    <property type="entry name" value="zf-C2H2"/>
    <property type="match status" value="2"/>
</dbReference>
<feature type="binding site" evidence="10">
    <location>
        <position position="66"/>
    </location>
    <ligand>
        <name>Zn(2+)</name>
        <dbReference type="ChEBI" id="CHEBI:29105"/>
    </ligand>
</feature>
<keyword evidence="3" id="KW-0677">Repeat</keyword>
<feature type="domain" description="C2H2-type" evidence="12">
    <location>
        <begin position="243"/>
        <end position="271"/>
    </location>
</feature>
<feature type="domain" description="C2H2-type" evidence="12">
    <location>
        <begin position="321"/>
        <end position="343"/>
    </location>
</feature>
<sequence>MYPSKANGATSSHAEMGKCRICYRDLLADEDAKDLYDQRNNSLLYHIEAISGVWISELQGAPQHMCPQCEKTLQKAIEFRGMCIETEFKLTRASKGLTECDFGNTNVETEEFKTELENVLYEGLSESELIEDIGPAGDGTCPNETKVAALHSEEKIQTPRKKRSKMTKEQKNLKRRERLRSKPLNYFCEQCGHAFRMSCHLQIHMLRHSRVKNFECPECLKKFYTSHLRDSHLRVRHHGERPYPCKYCSETFSNCNVRQRHERQIHGAPPRIVISRSSSSKNQNAQADNCKRHFCHLCTKSYASKYSLSWHMNSHTGVRNLKCKSCDMMFPDPVSVKRHERYHEQRPLQCDVCLKGFFVLSKLNAHKLIHTGDRPFRCEICDVYFRYNYNLTSHRRSNMHKSNLLKIQEEEDTAPQMKIMK</sequence>
<dbReference type="AlphaFoldDB" id="A0AAU9ETB4"/>
<evidence type="ECO:0000313" key="14">
    <source>
        <dbReference type="EMBL" id="BFF89770.1"/>
    </source>
</evidence>
<evidence type="ECO:0000256" key="4">
    <source>
        <dbReference type="ARBA" id="ARBA00022771"/>
    </source>
</evidence>
<feature type="binding site" evidence="10">
    <location>
        <position position="69"/>
    </location>
    <ligand>
        <name>Zn(2+)</name>
        <dbReference type="ChEBI" id="CHEBI:29105"/>
    </ligand>
</feature>
<feature type="domain" description="ZAD" evidence="13">
    <location>
        <begin position="17"/>
        <end position="93"/>
    </location>
</feature>
<dbReference type="Gene3D" id="3.30.160.60">
    <property type="entry name" value="Classic Zinc Finger"/>
    <property type="match status" value="5"/>
</dbReference>
<evidence type="ECO:0000259" key="13">
    <source>
        <dbReference type="PROSITE" id="PS51915"/>
    </source>
</evidence>
<feature type="domain" description="C2H2-type" evidence="12">
    <location>
        <begin position="376"/>
        <end position="400"/>
    </location>
</feature>
<proteinExistence type="inferred from homology"/>
<evidence type="ECO:0000256" key="10">
    <source>
        <dbReference type="PROSITE-ProRule" id="PRU01263"/>
    </source>
</evidence>
<dbReference type="GO" id="GO:0000978">
    <property type="term" value="F:RNA polymerase II cis-regulatory region sequence-specific DNA binding"/>
    <property type="evidence" value="ECO:0007669"/>
    <property type="project" value="TreeGrafter"/>
</dbReference>
<evidence type="ECO:0000256" key="8">
    <source>
        <dbReference type="ARBA" id="ARBA00037948"/>
    </source>
</evidence>
<gene>
    <name evidence="14" type="ORF">DMAD_08449</name>
</gene>
<keyword evidence="6" id="KW-0238">DNA-binding</keyword>
<dbReference type="InterPro" id="IPR050527">
    <property type="entry name" value="Snail/Krueppel_Znf"/>
</dbReference>
<dbReference type="SMART" id="SM00355">
    <property type="entry name" value="ZnF_C2H2"/>
    <property type="match status" value="7"/>
</dbReference>
<comment type="similarity">
    <text evidence="8">Belongs to the snail C2H2-type zinc-finger protein family.</text>
</comment>
<dbReference type="GO" id="GO:0005634">
    <property type="term" value="C:nucleus"/>
    <property type="evidence" value="ECO:0007669"/>
    <property type="project" value="UniProtKB-SubCell"/>
</dbReference>
<dbReference type="InterPro" id="IPR012934">
    <property type="entry name" value="Znf_AD"/>
</dbReference>
<evidence type="ECO:0000256" key="6">
    <source>
        <dbReference type="ARBA" id="ARBA00023125"/>
    </source>
</evidence>
<evidence type="ECO:0000256" key="5">
    <source>
        <dbReference type="ARBA" id="ARBA00022833"/>
    </source>
</evidence>
<evidence type="ECO:0000256" key="11">
    <source>
        <dbReference type="SAM" id="MobiDB-lite"/>
    </source>
</evidence>
<reference evidence="14 15" key="1">
    <citation type="submission" date="2024-02" db="EMBL/GenBank/DDBJ databases">
        <title>A chromosome-level genome assembly of Drosophila madeirensis, a fruit fly species endemic to Madeira island.</title>
        <authorList>
            <person name="Tomihara K."/>
            <person name="Llopart A."/>
            <person name="Yamamoto D."/>
        </authorList>
    </citation>
    <scope>NUCLEOTIDE SEQUENCE [LARGE SCALE GENOMIC DNA]</scope>
    <source>
        <strain evidence="14 15">RF1</strain>
    </source>
</reference>